<protein>
    <recommendedName>
        <fullName evidence="3">FAR1 domain-containing protein</fullName>
    </recommendedName>
</protein>
<accession>A0A8H7RKM4</accession>
<comment type="caution">
    <text evidence="1">The sequence shown here is derived from an EMBL/GenBank/DDBJ whole genome shotgun (WGS) entry which is preliminary data.</text>
</comment>
<name>A0A8H7RKM4_9FUNG</name>
<proteinExistence type="predicted"/>
<feature type="non-terminal residue" evidence="1">
    <location>
        <position position="1"/>
    </location>
</feature>
<organism evidence="1 2">
    <name type="scientific">Circinella minor</name>
    <dbReference type="NCBI Taxonomy" id="1195481"/>
    <lineage>
        <taxon>Eukaryota</taxon>
        <taxon>Fungi</taxon>
        <taxon>Fungi incertae sedis</taxon>
        <taxon>Mucoromycota</taxon>
        <taxon>Mucoromycotina</taxon>
        <taxon>Mucoromycetes</taxon>
        <taxon>Mucorales</taxon>
        <taxon>Lichtheimiaceae</taxon>
        <taxon>Circinella</taxon>
    </lineage>
</organism>
<reference evidence="1 2" key="1">
    <citation type="submission" date="2020-12" db="EMBL/GenBank/DDBJ databases">
        <title>Metabolic potential, ecology and presence of endohyphal bacteria is reflected in genomic diversity of Mucoromycotina.</title>
        <authorList>
            <person name="Muszewska A."/>
            <person name="Okrasinska A."/>
            <person name="Steczkiewicz K."/>
            <person name="Drgas O."/>
            <person name="Orlowska M."/>
            <person name="Perlinska-Lenart U."/>
            <person name="Aleksandrzak-Piekarczyk T."/>
            <person name="Szatraj K."/>
            <person name="Zielenkiewicz U."/>
            <person name="Pilsyk S."/>
            <person name="Malc E."/>
            <person name="Mieczkowski P."/>
            <person name="Kruszewska J.S."/>
            <person name="Biernat P."/>
            <person name="Pawlowska J."/>
        </authorList>
    </citation>
    <scope>NUCLEOTIDE SEQUENCE [LARGE SCALE GENOMIC DNA]</scope>
    <source>
        <strain evidence="1 2">CBS 142.35</strain>
    </source>
</reference>
<sequence length="216" mass="25476">MSNNQTRLASSPNPTILSQGTNQARLTECSVHNYKEVIKQQQQLTGESWEKNSQGQEVIVLDDSLDNDSHYINVDSNENDGQHRNKRQRKAKIAWKIRYACHRKARKQVMTDLNEDDEYDEDGIKRRPIQKRSKHVGCKANLMVYCYEEDEEKVYFQYVNEHTLHIPGSIEDVQFLPKSNALHEQILEELRKGYNVRDVRQYLQREYNVHPNTTRD</sequence>
<keyword evidence="2" id="KW-1185">Reference proteome</keyword>
<evidence type="ECO:0008006" key="3">
    <source>
        <dbReference type="Google" id="ProtNLM"/>
    </source>
</evidence>
<evidence type="ECO:0000313" key="1">
    <source>
        <dbReference type="EMBL" id="KAG2211381.1"/>
    </source>
</evidence>
<dbReference type="EMBL" id="JAEPRB010000830">
    <property type="protein sequence ID" value="KAG2211381.1"/>
    <property type="molecule type" value="Genomic_DNA"/>
</dbReference>
<gene>
    <name evidence="1" type="ORF">INT45_007034</name>
</gene>
<evidence type="ECO:0000313" key="2">
    <source>
        <dbReference type="Proteomes" id="UP000646827"/>
    </source>
</evidence>
<dbReference type="AlphaFoldDB" id="A0A8H7RKM4"/>
<dbReference type="OrthoDB" id="2288356at2759"/>
<dbReference type="Proteomes" id="UP000646827">
    <property type="component" value="Unassembled WGS sequence"/>
</dbReference>